<evidence type="ECO:0000313" key="3">
    <source>
        <dbReference type="Proteomes" id="UP000196980"/>
    </source>
</evidence>
<dbReference type="EMBL" id="CP009885">
    <property type="protein sequence ID" value="ALR07785.2"/>
    <property type="molecule type" value="Genomic_DNA"/>
</dbReference>
<organism evidence="2 3">
    <name type="scientific">Xylella fastidiosa</name>
    <dbReference type="NCBI Taxonomy" id="2371"/>
    <lineage>
        <taxon>Bacteria</taxon>
        <taxon>Pseudomonadati</taxon>
        <taxon>Pseudomonadota</taxon>
        <taxon>Gammaproteobacteria</taxon>
        <taxon>Lysobacterales</taxon>
        <taxon>Lysobacteraceae</taxon>
        <taxon>Xylella</taxon>
    </lineage>
</organism>
<keyword evidence="1" id="KW-0812">Transmembrane</keyword>
<proteinExistence type="predicted"/>
<keyword evidence="1" id="KW-1133">Transmembrane helix</keyword>
<dbReference type="KEGG" id="xfh:XFHB_09425"/>
<gene>
    <name evidence="2" type="ORF">XFHB_09425</name>
</gene>
<sequence length="105" mass="11896">MIMIRKTLRRIAAYLAYLPNMRLLVEYVMITALVALAAHAVLSWVNHEKLTQRATHIQEQVASMERTLNEKAAMNAEQDAAIAPLLLLRNSDCRPVAVPRCTREL</sequence>
<dbReference type="Proteomes" id="UP000196980">
    <property type="component" value="Chromosome"/>
</dbReference>
<protein>
    <submittedName>
        <fullName evidence="2">Uncharacterized protein</fullName>
    </submittedName>
</protein>
<name>A0ABC8AGX3_XYLFS</name>
<reference evidence="3" key="1">
    <citation type="submission" date="2014-11" db="EMBL/GenBank/DDBJ databases">
        <title>Xylella fastidiosa Hib4 Genome Sequencing.</title>
        <authorList>
            <person name="Pierry P.M."/>
            <person name="da Silva A.M."/>
        </authorList>
    </citation>
    <scope>NUCLEOTIDE SEQUENCE [LARGE SCALE GENOMIC DNA]</scope>
    <source>
        <strain evidence="3">Hib4</strain>
    </source>
</reference>
<feature type="transmembrane region" description="Helical" evidence="1">
    <location>
        <begin position="21"/>
        <end position="45"/>
    </location>
</feature>
<dbReference type="AlphaFoldDB" id="A0ABC8AGX3"/>
<evidence type="ECO:0000313" key="2">
    <source>
        <dbReference type="EMBL" id="ALR07785.2"/>
    </source>
</evidence>
<keyword evidence="1" id="KW-0472">Membrane</keyword>
<evidence type="ECO:0000256" key="1">
    <source>
        <dbReference type="SAM" id="Phobius"/>
    </source>
</evidence>
<accession>A0ABC8AGX3</accession>